<comment type="cofactor">
    <cofactor evidence="1">
        <name>FMN</name>
        <dbReference type="ChEBI" id="CHEBI:58210"/>
    </cofactor>
</comment>
<dbReference type="Pfam" id="PF00881">
    <property type="entry name" value="Nitroreductase"/>
    <property type="match status" value="1"/>
</dbReference>
<comment type="caution">
    <text evidence="8">The sequence shown here is derived from an EMBL/GenBank/DDBJ whole genome shotgun (WGS) entry which is preliminary data.</text>
</comment>
<dbReference type="RefSeq" id="WP_157567162.1">
    <property type="nucleotide sequence ID" value="NZ_WPIK01000009.1"/>
</dbReference>
<dbReference type="AlphaFoldDB" id="A0A7K1SXX7"/>
<evidence type="ECO:0000256" key="6">
    <source>
        <dbReference type="ARBA" id="ARBA00023002"/>
    </source>
</evidence>
<dbReference type="CDD" id="cd02149">
    <property type="entry name" value="NfsB-like"/>
    <property type="match status" value="1"/>
</dbReference>
<evidence type="ECO:0000313" key="8">
    <source>
        <dbReference type="EMBL" id="MVN22175.1"/>
    </source>
</evidence>
<evidence type="ECO:0000313" key="9">
    <source>
        <dbReference type="Proteomes" id="UP000462014"/>
    </source>
</evidence>
<keyword evidence="5" id="KW-0521">NADP</keyword>
<protein>
    <submittedName>
        <fullName evidence="8">NAD(P)H-dependent oxidoreductase</fullName>
    </submittedName>
</protein>
<dbReference type="PANTHER" id="PTHR43673:SF2">
    <property type="entry name" value="NITROREDUCTASE"/>
    <property type="match status" value="1"/>
</dbReference>
<keyword evidence="6" id="KW-0560">Oxidoreductase</keyword>
<dbReference type="GO" id="GO:0016491">
    <property type="term" value="F:oxidoreductase activity"/>
    <property type="evidence" value="ECO:0007669"/>
    <property type="project" value="UniProtKB-KW"/>
</dbReference>
<dbReference type="EMBL" id="WPIK01000009">
    <property type="protein sequence ID" value="MVN22175.1"/>
    <property type="molecule type" value="Genomic_DNA"/>
</dbReference>
<evidence type="ECO:0000256" key="3">
    <source>
        <dbReference type="ARBA" id="ARBA00022630"/>
    </source>
</evidence>
<gene>
    <name evidence="8" type="ORF">GO621_11595</name>
</gene>
<dbReference type="InterPro" id="IPR029479">
    <property type="entry name" value="Nitroreductase"/>
</dbReference>
<dbReference type="InterPro" id="IPR033878">
    <property type="entry name" value="NfsB-like"/>
</dbReference>
<dbReference type="Gene3D" id="3.40.109.10">
    <property type="entry name" value="NADH Oxidase"/>
    <property type="match status" value="1"/>
</dbReference>
<evidence type="ECO:0000256" key="2">
    <source>
        <dbReference type="ARBA" id="ARBA00007118"/>
    </source>
</evidence>
<name>A0A7K1SXX7_9SPHI</name>
<evidence type="ECO:0000259" key="7">
    <source>
        <dbReference type="Pfam" id="PF00881"/>
    </source>
</evidence>
<reference evidence="8 9" key="1">
    <citation type="submission" date="2019-12" db="EMBL/GenBank/DDBJ databases">
        <title>Mucilaginibacter sp. HMF7410 genome sequencing and assembly.</title>
        <authorList>
            <person name="Kang H."/>
            <person name="Cha I."/>
            <person name="Kim H."/>
            <person name="Joh K."/>
        </authorList>
    </citation>
    <scope>NUCLEOTIDE SEQUENCE [LARGE SCALE GENOMIC DNA]</scope>
    <source>
        <strain evidence="8 9">HMF7410</strain>
    </source>
</reference>
<feature type="domain" description="Nitroreductase" evidence="7">
    <location>
        <begin position="8"/>
        <end position="184"/>
    </location>
</feature>
<comment type="similarity">
    <text evidence="2">Belongs to the nitroreductase family.</text>
</comment>
<sequence length="210" mass="23157">MSLIEDLNWRYATKRMNGQKVPQEKIDQILEAIRLAPTSFGLQPFSVLVIENEDLRKKIQPVAYNQPQIFEASHLLVFAAWTDVTEQQIDAYMAGVAKERGIDVANLAGFKGAIAGAVERLTPEQRSNWAAKQAYIAFGIGLAAAAELKVDATPMEGFDAVGLDDVLGLKTKGLHAVTIMPLGYRDEANDQLAQAKKVRRPTEELFIEMA</sequence>
<dbReference type="PANTHER" id="PTHR43673">
    <property type="entry name" value="NAD(P)H NITROREDUCTASE YDGI-RELATED"/>
    <property type="match status" value="1"/>
</dbReference>
<evidence type="ECO:0000256" key="5">
    <source>
        <dbReference type="ARBA" id="ARBA00022857"/>
    </source>
</evidence>
<keyword evidence="9" id="KW-1185">Reference proteome</keyword>
<accession>A0A7K1SXX7</accession>
<dbReference type="Proteomes" id="UP000462014">
    <property type="component" value="Unassembled WGS sequence"/>
</dbReference>
<keyword evidence="3" id="KW-0285">Flavoprotein</keyword>
<evidence type="ECO:0000256" key="4">
    <source>
        <dbReference type="ARBA" id="ARBA00022643"/>
    </source>
</evidence>
<organism evidence="8 9">
    <name type="scientific">Mucilaginibacter arboris</name>
    <dbReference type="NCBI Taxonomy" id="2682090"/>
    <lineage>
        <taxon>Bacteria</taxon>
        <taxon>Pseudomonadati</taxon>
        <taxon>Bacteroidota</taxon>
        <taxon>Sphingobacteriia</taxon>
        <taxon>Sphingobacteriales</taxon>
        <taxon>Sphingobacteriaceae</taxon>
        <taxon>Mucilaginibacter</taxon>
    </lineage>
</organism>
<dbReference type="InterPro" id="IPR000415">
    <property type="entry name" value="Nitroreductase-like"/>
</dbReference>
<proteinExistence type="inferred from homology"/>
<keyword evidence="4" id="KW-0288">FMN</keyword>
<evidence type="ECO:0000256" key="1">
    <source>
        <dbReference type="ARBA" id="ARBA00001917"/>
    </source>
</evidence>
<dbReference type="SUPFAM" id="SSF55469">
    <property type="entry name" value="FMN-dependent nitroreductase-like"/>
    <property type="match status" value="1"/>
</dbReference>